<keyword evidence="7" id="KW-0503">Monooxygenase</keyword>
<evidence type="ECO:0000256" key="4">
    <source>
        <dbReference type="ARBA" id="ARBA00022723"/>
    </source>
</evidence>
<evidence type="ECO:0000256" key="2">
    <source>
        <dbReference type="ARBA" id="ARBA00010617"/>
    </source>
</evidence>
<accession>A0A1A3KX66</accession>
<comment type="cofactor">
    <cofactor evidence="1">
        <name>heme</name>
        <dbReference type="ChEBI" id="CHEBI:30413"/>
    </cofactor>
</comment>
<organism evidence="8 9">
    <name type="scientific">Mycobacterium asiaticum</name>
    <dbReference type="NCBI Taxonomy" id="1790"/>
    <lineage>
        <taxon>Bacteria</taxon>
        <taxon>Bacillati</taxon>
        <taxon>Actinomycetota</taxon>
        <taxon>Actinomycetes</taxon>
        <taxon>Mycobacteriales</taxon>
        <taxon>Mycobacteriaceae</taxon>
        <taxon>Mycobacterium</taxon>
    </lineage>
</organism>
<comment type="similarity">
    <text evidence="2">Belongs to the cytochrome P450 family.</text>
</comment>
<evidence type="ECO:0000256" key="3">
    <source>
        <dbReference type="ARBA" id="ARBA00022617"/>
    </source>
</evidence>
<dbReference type="InterPro" id="IPR002397">
    <property type="entry name" value="Cyt_P450_B"/>
</dbReference>
<dbReference type="RefSeq" id="WP_065138564.1">
    <property type="nucleotide sequence ID" value="NZ_LZLM01000018.1"/>
</dbReference>
<evidence type="ECO:0000256" key="7">
    <source>
        <dbReference type="ARBA" id="ARBA00023033"/>
    </source>
</evidence>
<dbReference type="PANTHER" id="PTHR46696">
    <property type="entry name" value="P450, PUTATIVE (EUROFUNG)-RELATED"/>
    <property type="match status" value="1"/>
</dbReference>
<dbReference type="EMBL" id="LZLM01000018">
    <property type="protein sequence ID" value="OBJ89605.1"/>
    <property type="molecule type" value="Genomic_DNA"/>
</dbReference>
<dbReference type="InterPro" id="IPR001128">
    <property type="entry name" value="Cyt_P450"/>
</dbReference>
<keyword evidence="3" id="KW-0349">Heme</keyword>
<dbReference type="AlphaFoldDB" id="A0A1A3KX66"/>
<reference evidence="8 9" key="1">
    <citation type="submission" date="2016-06" db="EMBL/GenBank/DDBJ databases">
        <authorList>
            <person name="Kjaerup R.B."/>
            <person name="Dalgaard T.S."/>
            <person name="Juul-Madsen H.R."/>
        </authorList>
    </citation>
    <scope>NUCLEOTIDE SEQUENCE [LARGE SCALE GENOMIC DNA]</scope>
    <source>
        <strain evidence="8 9">1276495.2</strain>
    </source>
</reference>
<gene>
    <name evidence="8" type="ORF">A5640_27670</name>
</gene>
<dbReference type="PANTHER" id="PTHR46696:SF1">
    <property type="entry name" value="CYTOCHROME P450 YJIB-RELATED"/>
    <property type="match status" value="1"/>
</dbReference>
<evidence type="ECO:0000256" key="1">
    <source>
        <dbReference type="ARBA" id="ARBA00001971"/>
    </source>
</evidence>
<dbReference type="SUPFAM" id="SSF48264">
    <property type="entry name" value="Cytochrome P450"/>
    <property type="match status" value="1"/>
</dbReference>
<evidence type="ECO:0000313" key="8">
    <source>
        <dbReference type="EMBL" id="OBJ89605.1"/>
    </source>
</evidence>
<dbReference type="PRINTS" id="PR00359">
    <property type="entry name" value="BP450"/>
</dbReference>
<dbReference type="GO" id="GO:0016705">
    <property type="term" value="F:oxidoreductase activity, acting on paired donors, with incorporation or reduction of molecular oxygen"/>
    <property type="evidence" value="ECO:0007669"/>
    <property type="project" value="InterPro"/>
</dbReference>
<dbReference type="Gene3D" id="1.10.630.10">
    <property type="entry name" value="Cytochrome P450"/>
    <property type="match status" value="1"/>
</dbReference>
<keyword evidence="6" id="KW-0408">Iron</keyword>
<dbReference type="FunFam" id="1.10.630.10:FF:000018">
    <property type="entry name" value="Cytochrome P450 monooxygenase"/>
    <property type="match status" value="1"/>
</dbReference>
<sequence>MTVDTHRPSVFDIDLPPIAYHDARDPEEMHRLIKEARQQSPIALGPFGPEILTYDLVRSVLRDSRFAMPRGIALVVQGISSGPLWDRVCRLLISLDGAEHHRLRRLVSRAFTPKAAAQMRSACIEVITTLVDRYADVGRCDIVTDIARSYPIPIICQMLGAPREDWWLFSAWAADISKVFGGNVAGSESTILRAWEQLEAYIEALIASRQRSLTDDLISELIRAQGDGLTHEELVNLVAILLNAGTDTTRHQLAAAVQTLSEHPDQWQLLAEHPELAPQAVEELIRHTPISVGVVRVASEDVALEGISIPAGTVVVANTASANRDETVYHQPDRLDITRPEPKPMLTLGGGVHYCLGAHLARVELAEALRVITRRMANVRRTGPAPWRPPTEIIGPTTLPIEFDPCR</sequence>
<dbReference type="PRINTS" id="PR00385">
    <property type="entry name" value="P450"/>
</dbReference>
<keyword evidence="4" id="KW-0479">Metal-binding</keyword>
<dbReference type="InterPro" id="IPR036396">
    <property type="entry name" value="Cyt_P450_sf"/>
</dbReference>
<comment type="caution">
    <text evidence="8">The sequence shown here is derived from an EMBL/GenBank/DDBJ whole genome shotgun (WGS) entry which is preliminary data.</text>
</comment>
<evidence type="ECO:0000256" key="5">
    <source>
        <dbReference type="ARBA" id="ARBA00023002"/>
    </source>
</evidence>
<proteinExistence type="inferred from homology"/>
<protein>
    <submittedName>
        <fullName evidence="8">Cytochrome</fullName>
    </submittedName>
</protein>
<keyword evidence="5" id="KW-0560">Oxidoreductase</keyword>
<dbReference type="Pfam" id="PF00067">
    <property type="entry name" value="p450"/>
    <property type="match status" value="1"/>
</dbReference>
<dbReference type="GO" id="GO:0005506">
    <property type="term" value="F:iron ion binding"/>
    <property type="evidence" value="ECO:0007669"/>
    <property type="project" value="InterPro"/>
</dbReference>
<evidence type="ECO:0000313" key="9">
    <source>
        <dbReference type="Proteomes" id="UP000093925"/>
    </source>
</evidence>
<dbReference type="GO" id="GO:0020037">
    <property type="term" value="F:heme binding"/>
    <property type="evidence" value="ECO:0007669"/>
    <property type="project" value="InterPro"/>
</dbReference>
<dbReference type="GO" id="GO:0004497">
    <property type="term" value="F:monooxygenase activity"/>
    <property type="evidence" value="ECO:0007669"/>
    <property type="project" value="UniProtKB-KW"/>
</dbReference>
<name>A0A1A3KX66_MYCAS</name>
<dbReference type="Proteomes" id="UP000093925">
    <property type="component" value="Unassembled WGS sequence"/>
</dbReference>
<evidence type="ECO:0000256" key="6">
    <source>
        <dbReference type="ARBA" id="ARBA00023004"/>
    </source>
</evidence>